<gene>
    <name evidence="1" type="ORF">FHK87_16650</name>
</gene>
<dbReference type="Gene3D" id="3.40.50.2000">
    <property type="entry name" value="Glycogen Phosphorylase B"/>
    <property type="match status" value="1"/>
</dbReference>
<dbReference type="PANTHER" id="PTHR12526">
    <property type="entry name" value="GLYCOSYLTRANSFERASE"/>
    <property type="match status" value="1"/>
</dbReference>
<dbReference type="AlphaFoldDB" id="A0A504J9K8"/>
<dbReference type="PANTHER" id="PTHR12526:SF584">
    <property type="entry name" value="GLYCOSYLTRANSFERASE"/>
    <property type="match status" value="1"/>
</dbReference>
<dbReference type="GO" id="GO:0016740">
    <property type="term" value="F:transferase activity"/>
    <property type="evidence" value="ECO:0007669"/>
    <property type="project" value="UniProtKB-KW"/>
</dbReference>
<dbReference type="CDD" id="cd03801">
    <property type="entry name" value="GT4_PimA-like"/>
    <property type="match status" value="1"/>
</dbReference>
<dbReference type="SUPFAM" id="SSF53756">
    <property type="entry name" value="UDP-Glycosyltransferase/glycogen phosphorylase"/>
    <property type="match status" value="1"/>
</dbReference>
<organism evidence="1 2">
    <name type="scientific">Aquimarina algicola</name>
    <dbReference type="NCBI Taxonomy" id="2589995"/>
    <lineage>
        <taxon>Bacteria</taxon>
        <taxon>Pseudomonadati</taxon>
        <taxon>Bacteroidota</taxon>
        <taxon>Flavobacteriia</taxon>
        <taxon>Flavobacteriales</taxon>
        <taxon>Flavobacteriaceae</taxon>
        <taxon>Aquimarina</taxon>
    </lineage>
</organism>
<dbReference type="OrthoDB" id="9807209at2"/>
<dbReference type="RefSeq" id="WP_140594893.1">
    <property type="nucleotide sequence ID" value="NZ_VFWZ01000005.1"/>
</dbReference>
<dbReference type="EMBL" id="VFWZ01000005">
    <property type="protein sequence ID" value="TPN84558.1"/>
    <property type="molecule type" value="Genomic_DNA"/>
</dbReference>
<comment type="caution">
    <text evidence="1">The sequence shown here is derived from an EMBL/GenBank/DDBJ whole genome shotgun (WGS) entry which is preliminary data.</text>
</comment>
<keyword evidence="1" id="KW-0808">Transferase</keyword>
<evidence type="ECO:0000313" key="2">
    <source>
        <dbReference type="Proteomes" id="UP000315540"/>
    </source>
</evidence>
<dbReference type="Proteomes" id="UP000315540">
    <property type="component" value="Unassembled WGS sequence"/>
</dbReference>
<keyword evidence="2" id="KW-1185">Reference proteome</keyword>
<name>A0A504J9K8_9FLAO</name>
<evidence type="ECO:0000313" key="1">
    <source>
        <dbReference type="EMBL" id="TPN84558.1"/>
    </source>
</evidence>
<dbReference type="Pfam" id="PF13692">
    <property type="entry name" value="Glyco_trans_1_4"/>
    <property type="match status" value="1"/>
</dbReference>
<protein>
    <submittedName>
        <fullName evidence="1">Glycosyltransferase family 4 protein</fullName>
    </submittedName>
</protein>
<sequence>MNHILIIGFVWPEPNSSAAGSRMLQLINLFLDQNWKITFASPALETQHMTDLEKLGISTVNIKVNDSSFDIFIKEENPEVVLFDRFIIEEQFGWRVTQHCPNTIKILNTEDLHCLRKTRHQALKNDKEFTLEQLLDNDHTKREIASIYRCDLSLIISDFELEILTNTFNIPSQLLFYIPFLLDPITEEIKKQWLPFEQRKHFITIGNFRHEPNWDSILYLKKTIWPLIKEEISKEIELHIYGAYPPPKATQLQNSSLGFHIKGWAQNSKTVLSQAKICIAPLRFGAGIKGKLAESMLCGTPSITTSIGAEGMIHDDIDWNGFIVDNPIRFAKAAIKLYNNKNLWLQSQQNGIRIINAKFQKKQFSDKLFQHIQKISSNLKKHRNTNFIGKMLQFHTLRSTEFMARWIEAKNKKE</sequence>
<proteinExistence type="predicted"/>
<reference evidence="1 2" key="1">
    <citation type="submission" date="2019-06" db="EMBL/GenBank/DDBJ databases">
        <authorList>
            <person name="Meng X."/>
        </authorList>
    </citation>
    <scope>NUCLEOTIDE SEQUENCE [LARGE SCALE GENOMIC DNA]</scope>
    <source>
        <strain evidence="1 2">M625</strain>
    </source>
</reference>
<accession>A0A504J9K8</accession>